<evidence type="ECO:0000256" key="1">
    <source>
        <dbReference type="SAM" id="SignalP"/>
    </source>
</evidence>
<dbReference type="RefSeq" id="WP_201642678.1">
    <property type="nucleotide sequence ID" value="NZ_CAJHCP010000005.1"/>
</dbReference>
<accession>A0ABN7HU87</accession>
<gene>
    <name evidence="2" type="ORF">LMG28140_02596</name>
</gene>
<proteinExistence type="predicted"/>
<keyword evidence="3" id="KW-1185">Reference proteome</keyword>
<sequence>MNLRSVKRAAAAAALSGAMSLAVIPGVAHCAEALRPEVAKPLNDAQNLYRAHNYRGALERIAQAAAVPGKTAYETRVIEEMQGAAAIAGGDPGAATQAYEALLATGQLDGAGVQQFSAALAGVYFQQKNYAAAIRTAQRYDKAGGTDPQMRELLLQSYFLSGDCGNLVATLKPAIDTALKSGHAPAESQLQVLAECGQKTRDTAAQSEALAALVAYYPGPAYQERLFDTVRSKPGYFAPLDLDIYRLRRATGTLTSSDQFMEMTQLSLVAGLPAEAKQVIDQGFASGVLGHDAQAEREKRLQALVVRRLQGQNDGNNLPVDPVDGSFNQVFAGQTQQGIDGINAAIGKGDAHPEAARLRLGEAYYYAGQKARAAQVFRSVKGDDGSADLARLWALVADKRGG</sequence>
<dbReference type="EMBL" id="CAJHCP010000005">
    <property type="protein sequence ID" value="CAD6532196.1"/>
    <property type="molecule type" value="Genomic_DNA"/>
</dbReference>
<organism evidence="2 3">
    <name type="scientific">Paraburkholderia metrosideri</name>
    <dbReference type="NCBI Taxonomy" id="580937"/>
    <lineage>
        <taxon>Bacteria</taxon>
        <taxon>Pseudomonadati</taxon>
        <taxon>Pseudomonadota</taxon>
        <taxon>Betaproteobacteria</taxon>
        <taxon>Burkholderiales</taxon>
        <taxon>Burkholderiaceae</taxon>
        <taxon>Paraburkholderia</taxon>
    </lineage>
</organism>
<name>A0ABN7HU87_9BURK</name>
<feature type="chain" id="PRO_5047479625" description="Tetratricopeptide repeat protein" evidence="1">
    <location>
        <begin position="31"/>
        <end position="402"/>
    </location>
</feature>
<reference evidence="2 3" key="1">
    <citation type="submission" date="2020-10" db="EMBL/GenBank/DDBJ databases">
        <authorList>
            <person name="Peeters C."/>
        </authorList>
    </citation>
    <scope>NUCLEOTIDE SEQUENCE [LARGE SCALE GENOMIC DNA]</scope>
    <source>
        <strain evidence="2 3">LMG 28140</strain>
    </source>
</reference>
<feature type="signal peptide" evidence="1">
    <location>
        <begin position="1"/>
        <end position="30"/>
    </location>
</feature>
<evidence type="ECO:0008006" key="4">
    <source>
        <dbReference type="Google" id="ProtNLM"/>
    </source>
</evidence>
<comment type="caution">
    <text evidence="2">The sequence shown here is derived from an EMBL/GenBank/DDBJ whole genome shotgun (WGS) entry which is preliminary data.</text>
</comment>
<evidence type="ECO:0000313" key="2">
    <source>
        <dbReference type="EMBL" id="CAD6532196.1"/>
    </source>
</evidence>
<protein>
    <recommendedName>
        <fullName evidence="4">Tetratricopeptide repeat protein</fullName>
    </recommendedName>
</protein>
<keyword evidence="1" id="KW-0732">Signal</keyword>
<evidence type="ECO:0000313" key="3">
    <source>
        <dbReference type="Proteomes" id="UP000598032"/>
    </source>
</evidence>
<dbReference type="Proteomes" id="UP000598032">
    <property type="component" value="Unassembled WGS sequence"/>
</dbReference>